<dbReference type="AlphaFoldDB" id="A0A399NX92"/>
<protein>
    <submittedName>
        <fullName evidence="2">Aspartate 1-decarboxylase</fullName>
    </submittedName>
</protein>
<sequence>VDADPTAPPAPGLERSPLSEPV</sequence>
<gene>
    <name evidence="2" type="ORF">DZF93_19545</name>
</gene>
<evidence type="ECO:0000313" key="3">
    <source>
        <dbReference type="Proteomes" id="UP000266634"/>
    </source>
</evidence>
<feature type="compositionally biased region" description="Pro residues" evidence="1">
    <location>
        <begin position="1"/>
        <end position="11"/>
    </location>
</feature>
<feature type="non-terminal residue" evidence="2">
    <location>
        <position position="1"/>
    </location>
</feature>
<accession>A0A399NX92</accession>
<dbReference type="EMBL" id="QWEA01001533">
    <property type="protein sequence ID" value="RII98782.1"/>
    <property type="molecule type" value="Genomic_DNA"/>
</dbReference>
<organism evidence="2 3">
    <name type="scientific">Clavibacter michiganensis subsp. insidiosus</name>
    <dbReference type="NCBI Taxonomy" id="33014"/>
    <lineage>
        <taxon>Bacteria</taxon>
        <taxon>Bacillati</taxon>
        <taxon>Actinomycetota</taxon>
        <taxon>Actinomycetes</taxon>
        <taxon>Micrococcales</taxon>
        <taxon>Microbacteriaceae</taxon>
        <taxon>Clavibacter</taxon>
    </lineage>
</organism>
<evidence type="ECO:0000313" key="2">
    <source>
        <dbReference type="EMBL" id="RII98782.1"/>
    </source>
</evidence>
<dbReference type="Proteomes" id="UP000266634">
    <property type="component" value="Unassembled WGS sequence"/>
</dbReference>
<evidence type="ECO:0000256" key="1">
    <source>
        <dbReference type="SAM" id="MobiDB-lite"/>
    </source>
</evidence>
<name>A0A399NX92_9MICO</name>
<proteinExistence type="predicted"/>
<comment type="caution">
    <text evidence="2">The sequence shown here is derived from an EMBL/GenBank/DDBJ whole genome shotgun (WGS) entry which is preliminary data.</text>
</comment>
<reference evidence="2 3" key="1">
    <citation type="submission" date="2018-08" db="EMBL/GenBank/DDBJ databases">
        <title>Genome Sequence of Clavibacter michiganensis Subspecies type strains, and the Atypical Peach-Colored Strains Isolated from Tomato.</title>
        <authorList>
            <person name="Osdaghi E."/>
            <person name="Portier P."/>
            <person name="Briand M."/>
            <person name="Jacques M.-A."/>
        </authorList>
    </citation>
    <scope>NUCLEOTIDE SEQUENCE [LARGE SCALE GENOMIC DNA]</scope>
    <source>
        <strain evidence="2 3">CFBP 6488</strain>
    </source>
</reference>
<feature type="region of interest" description="Disordered" evidence="1">
    <location>
        <begin position="1"/>
        <end position="22"/>
    </location>
</feature>